<evidence type="ECO:0008006" key="3">
    <source>
        <dbReference type="Google" id="ProtNLM"/>
    </source>
</evidence>
<name>A0A8S1N332_9CILI</name>
<organism evidence="1 2">
    <name type="scientific">Paramecium sonneborni</name>
    <dbReference type="NCBI Taxonomy" id="65129"/>
    <lineage>
        <taxon>Eukaryota</taxon>
        <taxon>Sar</taxon>
        <taxon>Alveolata</taxon>
        <taxon>Ciliophora</taxon>
        <taxon>Intramacronucleata</taxon>
        <taxon>Oligohymenophorea</taxon>
        <taxon>Peniculida</taxon>
        <taxon>Parameciidae</taxon>
        <taxon>Paramecium</taxon>
    </lineage>
</organism>
<dbReference type="OrthoDB" id="10350830at2759"/>
<dbReference type="SMART" id="SM00710">
    <property type="entry name" value="PbH1"/>
    <property type="match status" value="4"/>
</dbReference>
<accession>A0A8S1N332</accession>
<dbReference type="InterPro" id="IPR006626">
    <property type="entry name" value="PbH1"/>
</dbReference>
<keyword evidence="2" id="KW-1185">Reference proteome</keyword>
<dbReference type="Proteomes" id="UP000692954">
    <property type="component" value="Unassembled WGS sequence"/>
</dbReference>
<gene>
    <name evidence="1" type="ORF">PSON_ATCC_30995.1.T0480291</name>
</gene>
<dbReference type="AlphaFoldDB" id="A0A8S1N332"/>
<dbReference type="EMBL" id="CAJJDN010000048">
    <property type="protein sequence ID" value="CAD8085689.1"/>
    <property type="molecule type" value="Genomic_DNA"/>
</dbReference>
<evidence type="ECO:0000313" key="2">
    <source>
        <dbReference type="Proteomes" id="UP000692954"/>
    </source>
</evidence>
<proteinExistence type="predicted"/>
<reference evidence="1" key="1">
    <citation type="submission" date="2021-01" db="EMBL/GenBank/DDBJ databases">
        <authorList>
            <consortium name="Genoscope - CEA"/>
            <person name="William W."/>
        </authorList>
    </citation>
    <scope>NUCLEOTIDE SEQUENCE</scope>
</reference>
<comment type="caution">
    <text evidence="1">The sequence shown here is derived from an EMBL/GenBank/DDBJ whole genome shotgun (WGS) entry which is preliminary data.</text>
</comment>
<evidence type="ECO:0000313" key="1">
    <source>
        <dbReference type="EMBL" id="CAD8085689.1"/>
    </source>
</evidence>
<protein>
    <recommendedName>
        <fullName evidence="3">Right handed beta helix domain-containing protein</fullName>
    </recommendedName>
</protein>
<sequence>MNENNKILNEYRRESLSSTNQTVITKIYEQIDCEAFQQLLIQESVEIKRKKIIIDRDVQIQQVLKLNGIESIIQFKGGSLVFEGTTIDSIFDEECYIQGFQIDVCQNTPCIRVHYRNLMIMACSIENFQNRGVFIKFDNSLIINDTILNGFSVLVCCEGNGKKLSINHSIIQSDYQQQQQSILIHADNLGEFGLDITNSIIEGSSIIVTNSNNVEVKIQDNEFKNQQISISFENVQNKSIIIEKNIFFRSMDYAIKMNNIVVDKLQLIKNTISKCRIGLFLQNVIEFCPLIKHIKPICLKQNVMTNMEQTAIIIREVICMEIDEINIQDNTIGMDIDISTSKMSEQIPINPFIISIKNSTISSNRIHGIFINSNLSYNPINLQISKSAFYSNCNALNLSHQGEPHDRIFKVNINNSQFQDNNFSNSNSNYELNIINTNIVINKQLYFNSRSKTCQIM</sequence>